<proteinExistence type="predicted"/>
<dbReference type="Proteomes" id="UP000237839">
    <property type="component" value="Unassembled WGS sequence"/>
</dbReference>
<comment type="caution">
    <text evidence="2">The sequence shown here is derived from an EMBL/GenBank/DDBJ whole genome shotgun (WGS) entry which is preliminary data.</text>
</comment>
<reference evidence="2 3" key="1">
    <citation type="submission" date="2018-02" db="EMBL/GenBank/DDBJ databases">
        <title>Solimicrobium silvestre gen. nov., sp. nov., isolated from alpine forest soil.</title>
        <authorList>
            <person name="Margesin R."/>
            <person name="Albuquerque L."/>
            <person name="Zhang D.-C."/>
            <person name="Froufe H.J.C."/>
            <person name="Severino R."/>
            <person name="Roxo I."/>
            <person name="Egas C."/>
            <person name="Da Costa M.S."/>
        </authorList>
    </citation>
    <scope>NUCLEOTIDE SEQUENCE [LARGE SCALE GENOMIC DNA]</scope>
    <source>
        <strain evidence="2 3">S20-91</strain>
    </source>
</reference>
<organism evidence="2 3">
    <name type="scientific">Solimicrobium silvestre</name>
    <dbReference type="NCBI Taxonomy" id="2099400"/>
    <lineage>
        <taxon>Bacteria</taxon>
        <taxon>Pseudomonadati</taxon>
        <taxon>Pseudomonadota</taxon>
        <taxon>Betaproteobacteria</taxon>
        <taxon>Burkholderiales</taxon>
        <taxon>Oxalobacteraceae</taxon>
        <taxon>Solimicrobium</taxon>
    </lineage>
</organism>
<name>A0A2S9H247_9BURK</name>
<dbReference type="Pfam" id="PF13466">
    <property type="entry name" value="STAS_2"/>
    <property type="match status" value="1"/>
</dbReference>
<dbReference type="SUPFAM" id="SSF52091">
    <property type="entry name" value="SpoIIaa-like"/>
    <property type="match status" value="1"/>
</dbReference>
<evidence type="ECO:0000313" key="3">
    <source>
        <dbReference type="Proteomes" id="UP000237839"/>
    </source>
</evidence>
<gene>
    <name evidence="2" type="ORF">S2091_1186</name>
</gene>
<feature type="domain" description="MlaB-like STAS" evidence="1">
    <location>
        <begin position="7"/>
        <end position="80"/>
    </location>
</feature>
<dbReference type="OrthoDB" id="9156744at2"/>
<accession>A0A2S9H247</accession>
<dbReference type="EMBL" id="PUGF01000004">
    <property type="protein sequence ID" value="PRC94013.1"/>
    <property type="molecule type" value="Genomic_DNA"/>
</dbReference>
<dbReference type="InterPro" id="IPR058548">
    <property type="entry name" value="MlaB-like_STAS"/>
</dbReference>
<keyword evidence="3" id="KW-1185">Reference proteome</keyword>
<dbReference type="RefSeq" id="WP_105530880.1">
    <property type="nucleotide sequence ID" value="NZ_PUGF01000004.1"/>
</dbReference>
<evidence type="ECO:0000313" key="2">
    <source>
        <dbReference type="EMBL" id="PRC94013.1"/>
    </source>
</evidence>
<dbReference type="InterPro" id="IPR036513">
    <property type="entry name" value="STAS_dom_sf"/>
</dbReference>
<dbReference type="Gene3D" id="3.30.750.24">
    <property type="entry name" value="STAS domain"/>
    <property type="match status" value="1"/>
</dbReference>
<evidence type="ECO:0000259" key="1">
    <source>
        <dbReference type="Pfam" id="PF13466"/>
    </source>
</evidence>
<protein>
    <submittedName>
        <fullName evidence="2">STAS domain</fullName>
    </submittedName>
</protein>
<dbReference type="AlphaFoldDB" id="A0A2S9H247"/>
<sequence>MSFTPTSVFTHENATQQLAAGLAAIDAGQSAFAFNQTNSIDSSAVACMLAWQRHAQQRGVKLEFQQLPINLTNLIALYGVAEFL</sequence>